<sequence length="328" mass="37604">MQCQYSNAYEPKLLGVRTDSEDLTPDIYLYSFNHMPQNLPLPFSYSFEHPASVQGSCNGLVCVTLNEGSTIVLWNPATRQFRPIRVPFVNAWFSDMSTTFGFGFLPDENDYKVVRIPLRKSNSTPVSVYSLGSDSWRAIRVAVPDMTFRLGAVSVNGFLHWLAYQLKEIELIVSFDLRNEVFQQMAMPDSCGFDYEIKREIVVLKGSLSVIVYSAPLTAGNSFEIWVMTEYGLQESWTKKFTIGTFSTTVWPVGVWSTGEIIFEYLNHCSHELFLYDSSSQEIEYFPTHGYMHFFRVFDYVESLVSVSGGRKRSCRTFSFMADYRRCA</sequence>
<evidence type="ECO:0000313" key="2">
    <source>
        <dbReference type="EMBL" id="CAK9156623.1"/>
    </source>
</evidence>
<dbReference type="InterPro" id="IPR050796">
    <property type="entry name" value="SCF_F-box_component"/>
</dbReference>
<dbReference type="PANTHER" id="PTHR31672">
    <property type="entry name" value="BNACNNG10540D PROTEIN"/>
    <property type="match status" value="1"/>
</dbReference>
<organism evidence="2 3">
    <name type="scientific">Ilex paraguariensis</name>
    <name type="common">yerba mate</name>
    <dbReference type="NCBI Taxonomy" id="185542"/>
    <lineage>
        <taxon>Eukaryota</taxon>
        <taxon>Viridiplantae</taxon>
        <taxon>Streptophyta</taxon>
        <taxon>Embryophyta</taxon>
        <taxon>Tracheophyta</taxon>
        <taxon>Spermatophyta</taxon>
        <taxon>Magnoliopsida</taxon>
        <taxon>eudicotyledons</taxon>
        <taxon>Gunneridae</taxon>
        <taxon>Pentapetalae</taxon>
        <taxon>asterids</taxon>
        <taxon>campanulids</taxon>
        <taxon>Aquifoliales</taxon>
        <taxon>Aquifoliaceae</taxon>
        <taxon>Ilex</taxon>
    </lineage>
</organism>
<dbReference type="EMBL" id="CAUOFW020002881">
    <property type="protein sequence ID" value="CAK9156623.1"/>
    <property type="molecule type" value="Genomic_DNA"/>
</dbReference>
<dbReference type="AlphaFoldDB" id="A0ABC8SI82"/>
<proteinExistence type="predicted"/>
<gene>
    <name evidence="2" type="ORF">ILEXP_LOCUS25167</name>
</gene>
<reference evidence="2 3" key="1">
    <citation type="submission" date="2024-02" db="EMBL/GenBank/DDBJ databases">
        <authorList>
            <person name="Vignale AGUSTIN F."/>
            <person name="Sosa J E."/>
            <person name="Modenutti C."/>
        </authorList>
    </citation>
    <scope>NUCLEOTIDE SEQUENCE [LARGE SCALE GENOMIC DNA]</scope>
</reference>
<accession>A0ABC8SI82</accession>
<evidence type="ECO:0000259" key="1">
    <source>
        <dbReference type="Pfam" id="PF07734"/>
    </source>
</evidence>
<keyword evidence="3" id="KW-1185">Reference proteome</keyword>
<dbReference type="InterPro" id="IPR017451">
    <property type="entry name" value="F-box-assoc_interact_dom"/>
</dbReference>
<dbReference type="InterPro" id="IPR006527">
    <property type="entry name" value="F-box-assoc_dom_typ1"/>
</dbReference>
<dbReference type="Pfam" id="PF07734">
    <property type="entry name" value="FBA_1"/>
    <property type="match status" value="1"/>
</dbReference>
<evidence type="ECO:0000313" key="3">
    <source>
        <dbReference type="Proteomes" id="UP001642360"/>
    </source>
</evidence>
<feature type="domain" description="F-box associated beta-propeller type 1" evidence="1">
    <location>
        <begin position="55"/>
        <end position="243"/>
    </location>
</feature>
<dbReference type="PANTHER" id="PTHR31672:SF13">
    <property type="entry name" value="F-BOX PROTEIN CPR30-LIKE"/>
    <property type="match status" value="1"/>
</dbReference>
<name>A0ABC8SI82_9AQUA</name>
<dbReference type="Proteomes" id="UP001642360">
    <property type="component" value="Unassembled WGS sequence"/>
</dbReference>
<protein>
    <recommendedName>
        <fullName evidence="1">F-box associated beta-propeller type 1 domain-containing protein</fullName>
    </recommendedName>
</protein>
<dbReference type="NCBIfam" id="TIGR01640">
    <property type="entry name" value="F_box_assoc_1"/>
    <property type="match status" value="1"/>
</dbReference>
<comment type="caution">
    <text evidence="2">The sequence shown here is derived from an EMBL/GenBank/DDBJ whole genome shotgun (WGS) entry which is preliminary data.</text>
</comment>